<evidence type="ECO:0000313" key="2">
    <source>
        <dbReference type="EMBL" id="EQB17811.1"/>
    </source>
</evidence>
<evidence type="ECO:0000256" key="1">
    <source>
        <dbReference type="SAM" id="Phobius"/>
    </source>
</evidence>
<keyword evidence="1" id="KW-0812">Transmembrane</keyword>
<dbReference type="EMBL" id="ATHL01000050">
    <property type="protein sequence ID" value="EQB17811.1"/>
    <property type="molecule type" value="Genomic_DNA"/>
</dbReference>
<reference evidence="2 3" key="1">
    <citation type="journal article" date="2013" name="Genome Announc.">
        <title>Genome Sequence of Novosphingobium lindaniclasticum LE124T, Isolated from a Hexachlorocyclohexane Dumpsite.</title>
        <authorList>
            <person name="Saxena A."/>
            <person name="Nayyar N."/>
            <person name="Sangwan N."/>
            <person name="Kumari R."/>
            <person name="Khurana J.P."/>
            <person name="Lal R."/>
        </authorList>
    </citation>
    <scope>NUCLEOTIDE SEQUENCE [LARGE SCALE GENOMIC DNA]</scope>
    <source>
        <strain evidence="2 3">LE124</strain>
    </source>
</reference>
<comment type="caution">
    <text evidence="2">The sequence shown here is derived from an EMBL/GenBank/DDBJ whole genome shotgun (WGS) entry which is preliminary data.</text>
</comment>
<dbReference type="Proteomes" id="UP000015527">
    <property type="component" value="Unassembled WGS sequence"/>
</dbReference>
<keyword evidence="1" id="KW-1133">Transmembrane helix</keyword>
<gene>
    <name evidence="2" type="ORF">L284_06425</name>
</gene>
<proteinExistence type="predicted"/>
<organism evidence="2 3">
    <name type="scientific">Novosphingobium lindaniclasticum LE124</name>
    <dbReference type="NCBI Taxonomy" id="1096930"/>
    <lineage>
        <taxon>Bacteria</taxon>
        <taxon>Pseudomonadati</taxon>
        <taxon>Pseudomonadota</taxon>
        <taxon>Alphaproteobacteria</taxon>
        <taxon>Sphingomonadales</taxon>
        <taxon>Sphingomonadaceae</taxon>
        <taxon>Novosphingobium</taxon>
    </lineage>
</organism>
<sequence>MIGKIIATLIMVGGGILGLLCIGRALFMLPMLFL</sequence>
<feature type="transmembrane region" description="Helical" evidence="1">
    <location>
        <begin position="6"/>
        <end position="27"/>
    </location>
</feature>
<dbReference type="AlphaFoldDB" id="T0HN95"/>
<name>T0HN95_9SPHN</name>
<evidence type="ECO:0000313" key="3">
    <source>
        <dbReference type="Proteomes" id="UP000015527"/>
    </source>
</evidence>
<keyword evidence="1" id="KW-0472">Membrane</keyword>
<protein>
    <submittedName>
        <fullName evidence="2">Uncharacterized protein</fullName>
    </submittedName>
</protein>
<accession>T0HN95</accession>
<keyword evidence="3" id="KW-1185">Reference proteome</keyword>